<dbReference type="OrthoDB" id="2275718at2759"/>
<feature type="compositionally biased region" description="Basic and acidic residues" evidence="1">
    <location>
        <begin position="1018"/>
        <end position="1027"/>
    </location>
</feature>
<protein>
    <recommendedName>
        <fullName evidence="2">LsmAD domain-containing protein</fullName>
    </recommendedName>
</protein>
<feature type="compositionally biased region" description="Low complexity" evidence="1">
    <location>
        <begin position="630"/>
        <end position="666"/>
    </location>
</feature>
<dbReference type="GO" id="GO:0003729">
    <property type="term" value="F:mRNA binding"/>
    <property type="evidence" value="ECO:0007669"/>
    <property type="project" value="TreeGrafter"/>
</dbReference>
<feature type="region of interest" description="Disordered" evidence="1">
    <location>
        <begin position="952"/>
        <end position="1027"/>
    </location>
</feature>
<reference evidence="3" key="1">
    <citation type="journal article" date="2020" name="bioRxiv">
        <title>Historical genomics reveals the evolutionary mechanisms behind multiple outbreaks of the host-specific coffee wilt pathogen Fusarium xylarioides.</title>
        <authorList>
            <person name="Peck D."/>
            <person name="Nowell R.W."/>
            <person name="Flood J."/>
            <person name="Ryan M.J."/>
            <person name="Barraclough T.G."/>
        </authorList>
    </citation>
    <scope>NUCLEOTIDE SEQUENCE</scope>
    <source>
        <strain evidence="3">IMI 127659i</strain>
    </source>
</reference>
<dbReference type="EMBL" id="JADFTT010000079">
    <property type="protein sequence ID" value="KAG5769409.1"/>
    <property type="molecule type" value="Genomic_DNA"/>
</dbReference>
<dbReference type="PANTHER" id="PTHR12854">
    <property type="entry name" value="ATAXIN 2-RELATED"/>
    <property type="match status" value="1"/>
</dbReference>
<organism evidence="3 4">
    <name type="scientific">Fusarium xylarioides</name>
    <dbReference type="NCBI Taxonomy" id="221167"/>
    <lineage>
        <taxon>Eukaryota</taxon>
        <taxon>Fungi</taxon>
        <taxon>Dikarya</taxon>
        <taxon>Ascomycota</taxon>
        <taxon>Pezizomycotina</taxon>
        <taxon>Sordariomycetes</taxon>
        <taxon>Hypocreomycetidae</taxon>
        <taxon>Hypocreales</taxon>
        <taxon>Nectriaceae</taxon>
        <taxon>Fusarium</taxon>
        <taxon>Fusarium fujikuroi species complex</taxon>
    </lineage>
</organism>
<evidence type="ECO:0000256" key="1">
    <source>
        <dbReference type="SAM" id="MobiDB-lite"/>
    </source>
</evidence>
<dbReference type="SMART" id="SM01272">
    <property type="entry name" value="LsmAD"/>
    <property type="match status" value="1"/>
</dbReference>
<dbReference type="Pfam" id="PF06741">
    <property type="entry name" value="LsmAD"/>
    <property type="match status" value="1"/>
</dbReference>
<evidence type="ECO:0000259" key="2">
    <source>
        <dbReference type="SMART" id="SM01272"/>
    </source>
</evidence>
<dbReference type="PANTHER" id="PTHR12854:SF7">
    <property type="entry name" value="ATAXIN-2 HOMOLOG"/>
    <property type="match status" value="1"/>
</dbReference>
<dbReference type="Proteomes" id="UP000750502">
    <property type="component" value="Unassembled WGS sequence"/>
</dbReference>
<feature type="compositionally biased region" description="Polar residues" evidence="1">
    <location>
        <begin position="487"/>
        <end position="496"/>
    </location>
</feature>
<dbReference type="AlphaFoldDB" id="A0A9P7I3T6"/>
<sequence>MLSKHPWITNNLNPASIESEVSLSQVYYSFGLGPADSAQPHKVVIVSPDYCIDLLKLSQNSRIRFPSFCDTKRNIHNHPTSSLELLSGYLNGGRALLNLTLFLRIYITTGAFLNMPVPKKDGIAGGGSGGKQNGGRAAFRTDTAISKSRFGNERVLQPWVPDSNDNFNGSLEKSSGSGNWDQFAENERLFGLKTNYDENFYTTAIDKNHPEYRERIAAADRKAREIERSAPTTAHVAEERIMDYVGGDDGGDEEDKYSGVRRQDFPPLSAGRENKYTPPAKRAPAAQSSVKGAPIDPAIISSQIKAPPKKQAPPAPEESKVQSSDAIKNGSVPKTDAQKASTEVKVTEPSINDSKPANGKGAETKSIDTAKAAPAPGSQAAPTPSATSTVEHDVLKEFKTFASQQRQNAEKARSNKAKQDKEVKLTELKKFANSFKLSTPVPTDLVSIIAKDPLKQQEIQAKAIKNAEEVAKAKATAVTKEKVAPSKDSQAKTSGQGAAVGASAPPSDTRAARGPAGAQPTPAAGGQPRHPGARQQYAQQPYHGQQYRNNRPHVPPQQQTGSLAQRLRNVEQQKYSQPPAAHQGHTPSQETRAPPTGPASSVEAGYSRRLSGNPSHIGAKLNPNSHEFRPSPFAAAFNPNNHASAASSPRSAANNVDASASSGVSDGQLIRRKTKAIDVKKCYILSHIQTLTPPQGRNWDENAGLRPSFDTLPTWRQLQDNEKPESTMHLTYKEYFERQPFGGPALATPNPQHVVPQIPHQHQLPFHLQQGANMAPRGSSHMPPMQMHTPQHGHVPHPPYGNDDHRMMHSNSAQSFASPRLGNVPVAYNSPQVPYNQAVFMGPGTPQMNQFRNFSNNHQYMSPQQGQMGGPMMMPQQFIPGPQGMVPGPQMMYPGGHPQFMPPSGPQPVPGVNGYPSPGRPAAPMMAHQGSQQGQPMYGMSPNVQYNQPVFNPGQQGGPMRGGYSSPVPQHFGTSPQQGHQYGGQHRGGNNYSKGYGGQGTHQTPQANHAVPATSHPRPSEASEEAK</sequence>
<dbReference type="GO" id="GO:0034063">
    <property type="term" value="P:stress granule assembly"/>
    <property type="evidence" value="ECO:0007669"/>
    <property type="project" value="TreeGrafter"/>
</dbReference>
<feature type="compositionally biased region" description="Basic and acidic residues" evidence="1">
    <location>
        <begin position="408"/>
        <end position="422"/>
    </location>
</feature>
<proteinExistence type="predicted"/>
<accession>A0A9P7I3T6</accession>
<feature type="compositionally biased region" description="Low complexity" evidence="1">
    <location>
        <begin position="369"/>
        <end position="389"/>
    </location>
</feature>
<feature type="compositionally biased region" description="Low complexity" evidence="1">
    <location>
        <begin position="512"/>
        <end position="528"/>
    </location>
</feature>
<feature type="domain" description="LsmAD" evidence="2">
    <location>
        <begin position="190"/>
        <end position="263"/>
    </location>
</feature>
<dbReference type="GO" id="GO:0010494">
    <property type="term" value="C:cytoplasmic stress granule"/>
    <property type="evidence" value="ECO:0007669"/>
    <property type="project" value="TreeGrafter"/>
</dbReference>
<comment type="caution">
    <text evidence="3">The sequence shown here is derived from an EMBL/GenBank/DDBJ whole genome shotgun (WGS) entry which is preliminary data.</text>
</comment>
<feature type="compositionally biased region" description="Low complexity" evidence="1">
    <location>
        <begin position="535"/>
        <end position="547"/>
    </location>
</feature>
<name>A0A9P7I3T6_9HYPO</name>
<feature type="region of interest" description="Disordered" evidence="1">
    <location>
        <begin position="223"/>
        <end position="422"/>
    </location>
</feature>
<keyword evidence="4" id="KW-1185">Reference proteome</keyword>
<evidence type="ECO:0000313" key="3">
    <source>
        <dbReference type="EMBL" id="KAG5769409.1"/>
    </source>
</evidence>
<feature type="region of interest" description="Disordered" evidence="1">
    <location>
        <begin position="470"/>
        <end position="666"/>
    </location>
</feature>
<feature type="compositionally biased region" description="Basic and acidic residues" evidence="1">
    <location>
        <begin position="390"/>
        <end position="399"/>
    </location>
</feature>
<dbReference type="InterPro" id="IPR009604">
    <property type="entry name" value="LsmAD_domain"/>
</dbReference>
<evidence type="ECO:0000313" key="4">
    <source>
        <dbReference type="Proteomes" id="UP000750502"/>
    </source>
</evidence>
<gene>
    <name evidence="3" type="ORF">H9Q72_003344</name>
</gene>
<reference evidence="3" key="2">
    <citation type="submission" date="2020-10" db="EMBL/GenBank/DDBJ databases">
        <authorList>
            <person name="Peck L.D."/>
            <person name="Nowell R.W."/>
            <person name="Flood J."/>
            <person name="Ryan M.J."/>
            <person name="Barraclough T.G."/>
        </authorList>
    </citation>
    <scope>NUCLEOTIDE SEQUENCE</scope>
    <source>
        <strain evidence="3">IMI 127659i</strain>
    </source>
</reference>
<dbReference type="InterPro" id="IPR045117">
    <property type="entry name" value="ATXN2-like"/>
</dbReference>